<organism evidence="1 2">
    <name type="scientific">Paralvinella palmiformis</name>
    <dbReference type="NCBI Taxonomy" id="53620"/>
    <lineage>
        <taxon>Eukaryota</taxon>
        <taxon>Metazoa</taxon>
        <taxon>Spiralia</taxon>
        <taxon>Lophotrochozoa</taxon>
        <taxon>Annelida</taxon>
        <taxon>Polychaeta</taxon>
        <taxon>Sedentaria</taxon>
        <taxon>Canalipalpata</taxon>
        <taxon>Terebellida</taxon>
        <taxon>Terebelliformia</taxon>
        <taxon>Alvinellidae</taxon>
        <taxon>Paralvinella</taxon>
    </lineage>
</organism>
<protein>
    <submittedName>
        <fullName evidence="1">Uncharacterized protein</fullName>
    </submittedName>
</protein>
<name>A0AAD9JBF0_9ANNE</name>
<comment type="caution">
    <text evidence="1">The sequence shown here is derived from an EMBL/GenBank/DDBJ whole genome shotgun (WGS) entry which is preliminary data.</text>
</comment>
<evidence type="ECO:0000313" key="1">
    <source>
        <dbReference type="EMBL" id="KAK2149481.1"/>
    </source>
</evidence>
<accession>A0AAD9JBF0</accession>
<dbReference type="Proteomes" id="UP001208570">
    <property type="component" value="Unassembled WGS sequence"/>
</dbReference>
<gene>
    <name evidence="1" type="ORF">LSH36_450g02066</name>
</gene>
<proteinExistence type="predicted"/>
<evidence type="ECO:0000313" key="2">
    <source>
        <dbReference type="Proteomes" id="UP001208570"/>
    </source>
</evidence>
<sequence length="52" mass="5801">MTVIRYIINQGSRYQTYVANHLAVNHDVSGASKWCYVYTTSNPADHASRGIA</sequence>
<dbReference type="PANTHER" id="PTHR47331">
    <property type="entry name" value="PHD-TYPE DOMAIN-CONTAINING PROTEIN"/>
    <property type="match status" value="1"/>
</dbReference>
<dbReference type="AlphaFoldDB" id="A0AAD9JBF0"/>
<dbReference type="EMBL" id="JAODUP010000450">
    <property type="protein sequence ID" value="KAK2149481.1"/>
    <property type="molecule type" value="Genomic_DNA"/>
</dbReference>
<keyword evidence="2" id="KW-1185">Reference proteome</keyword>
<dbReference type="PANTHER" id="PTHR47331:SF1">
    <property type="entry name" value="GAG-LIKE PROTEIN"/>
    <property type="match status" value="1"/>
</dbReference>
<reference evidence="1" key="1">
    <citation type="journal article" date="2023" name="Mol. Biol. Evol.">
        <title>Third-Generation Sequencing Reveals the Adaptive Role of the Epigenome in Three Deep-Sea Polychaetes.</title>
        <authorList>
            <person name="Perez M."/>
            <person name="Aroh O."/>
            <person name="Sun Y."/>
            <person name="Lan Y."/>
            <person name="Juniper S.K."/>
            <person name="Young C.R."/>
            <person name="Angers B."/>
            <person name="Qian P.Y."/>
        </authorList>
    </citation>
    <scope>NUCLEOTIDE SEQUENCE</scope>
    <source>
        <strain evidence="1">P08H-3</strain>
    </source>
</reference>